<evidence type="ECO:0000256" key="7">
    <source>
        <dbReference type="ARBA" id="ARBA00022764"/>
    </source>
</evidence>
<dbReference type="GO" id="GO:0042953">
    <property type="term" value="P:lipoprotein transport"/>
    <property type="evidence" value="ECO:0007669"/>
    <property type="project" value="InterPro"/>
</dbReference>
<keyword evidence="12" id="KW-1185">Reference proteome</keyword>
<reference evidence="12" key="1">
    <citation type="submission" date="2016-10" db="EMBL/GenBank/DDBJ databases">
        <authorList>
            <person name="Varghese N."/>
            <person name="Submissions S."/>
        </authorList>
    </citation>
    <scope>NUCLEOTIDE SEQUENCE [LARGE SCALE GENOMIC DNA]</scope>
    <source>
        <strain evidence="12">DSM 23317</strain>
    </source>
</reference>
<feature type="signal peptide" evidence="10">
    <location>
        <begin position="1"/>
        <end position="17"/>
    </location>
</feature>
<dbReference type="PANTHER" id="PTHR35869">
    <property type="entry name" value="OUTER-MEMBRANE LIPOPROTEIN CARRIER PROTEIN"/>
    <property type="match status" value="1"/>
</dbReference>
<dbReference type="RefSeq" id="WP_090362843.1">
    <property type="nucleotide sequence ID" value="NZ_FNEM01000003.1"/>
</dbReference>
<protein>
    <recommendedName>
        <fullName evidence="4 10">Outer-membrane lipoprotein carrier protein</fullName>
    </recommendedName>
</protein>
<keyword evidence="9 10" id="KW-0143">Chaperone</keyword>
<dbReference type="SUPFAM" id="SSF89392">
    <property type="entry name" value="Prokaryotic lipoproteins and lipoprotein localization factors"/>
    <property type="match status" value="1"/>
</dbReference>
<proteinExistence type="inferred from homology"/>
<evidence type="ECO:0000256" key="2">
    <source>
        <dbReference type="ARBA" id="ARBA00007615"/>
    </source>
</evidence>
<gene>
    <name evidence="10" type="primary">lolA</name>
    <name evidence="11" type="ORF">SAMN04488540_10377</name>
</gene>
<evidence type="ECO:0000256" key="8">
    <source>
        <dbReference type="ARBA" id="ARBA00022927"/>
    </source>
</evidence>
<keyword evidence="5 10" id="KW-0813">Transport</keyword>
<dbReference type="NCBIfam" id="TIGR00547">
    <property type="entry name" value="lolA"/>
    <property type="match status" value="1"/>
</dbReference>
<comment type="subcellular location">
    <subcellularLocation>
        <location evidence="1 10">Periplasm</location>
    </subcellularLocation>
</comment>
<dbReference type="InterPro" id="IPR029046">
    <property type="entry name" value="LolA/LolB/LppX"/>
</dbReference>
<sequence precursor="true">MKRIAIAVALLPLLAHANAEQNLKLRLDNLSQFQAEFQQQVFDEDSNLIQTGEGRLALRAPDRFLWQLTAPEESLLVADGEAVWVYEPLMESVSVYRQDDAIAQTPLTILTRTDEQAWQQYQFSQRGDCFDAEPKDEDSHVRKMSVCFAGDAIASLAMTDSQAVRSEFALTNFSTAPLADAMFVFTAPEGTEIDDQRGQ</sequence>
<dbReference type="Proteomes" id="UP000199527">
    <property type="component" value="Unassembled WGS sequence"/>
</dbReference>
<dbReference type="GO" id="GO:0044874">
    <property type="term" value="P:lipoprotein localization to outer membrane"/>
    <property type="evidence" value="ECO:0007669"/>
    <property type="project" value="UniProtKB-UniRule"/>
</dbReference>
<comment type="similarity">
    <text evidence="2 10">Belongs to the LolA family.</text>
</comment>
<evidence type="ECO:0000256" key="6">
    <source>
        <dbReference type="ARBA" id="ARBA00022729"/>
    </source>
</evidence>
<feature type="chain" id="PRO_5011803286" description="Outer-membrane lipoprotein carrier protein" evidence="10">
    <location>
        <begin position="18"/>
        <end position="199"/>
    </location>
</feature>
<dbReference type="OrthoDB" id="9787361at2"/>
<evidence type="ECO:0000256" key="4">
    <source>
        <dbReference type="ARBA" id="ARBA00014035"/>
    </source>
</evidence>
<name>A0A1G8NBJ7_9GAMM</name>
<evidence type="ECO:0000256" key="3">
    <source>
        <dbReference type="ARBA" id="ARBA00011245"/>
    </source>
</evidence>
<evidence type="ECO:0000313" key="11">
    <source>
        <dbReference type="EMBL" id="SDI77542.1"/>
    </source>
</evidence>
<keyword evidence="6 10" id="KW-0732">Signal</keyword>
<dbReference type="PANTHER" id="PTHR35869:SF1">
    <property type="entry name" value="OUTER-MEMBRANE LIPOPROTEIN CARRIER PROTEIN"/>
    <property type="match status" value="1"/>
</dbReference>
<dbReference type="Pfam" id="PF03548">
    <property type="entry name" value="LolA"/>
    <property type="match status" value="1"/>
</dbReference>
<dbReference type="EMBL" id="FNEM01000003">
    <property type="protein sequence ID" value="SDI77542.1"/>
    <property type="molecule type" value="Genomic_DNA"/>
</dbReference>
<organism evidence="11 12">
    <name type="scientific">Ferrimonas sediminum</name>
    <dbReference type="NCBI Taxonomy" id="718193"/>
    <lineage>
        <taxon>Bacteria</taxon>
        <taxon>Pseudomonadati</taxon>
        <taxon>Pseudomonadota</taxon>
        <taxon>Gammaproteobacteria</taxon>
        <taxon>Alteromonadales</taxon>
        <taxon>Ferrimonadaceae</taxon>
        <taxon>Ferrimonas</taxon>
    </lineage>
</organism>
<evidence type="ECO:0000256" key="9">
    <source>
        <dbReference type="ARBA" id="ARBA00023186"/>
    </source>
</evidence>
<comment type="subunit">
    <text evidence="3 10">Monomer.</text>
</comment>
<evidence type="ECO:0000256" key="1">
    <source>
        <dbReference type="ARBA" id="ARBA00004418"/>
    </source>
</evidence>
<keyword evidence="8 10" id="KW-0653">Protein transport</keyword>
<dbReference type="AlphaFoldDB" id="A0A1G8NBJ7"/>
<evidence type="ECO:0000256" key="5">
    <source>
        <dbReference type="ARBA" id="ARBA00022448"/>
    </source>
</evidence>
<dbReference type="CDD" id="cd16325">
    <property type="entry name" value="LolA"/>
    <property type="match status" value="1"/>
</dbReference>
<dbReference type="GO" id="GO:0030288">
    <property type="term" value="C:outer membrane-bounded periplasmic space"/>
    <property type="evidence" value="ECO:0007669"/>
    <property type="project" value="TreeGrafter"/>
</dbReference>
<dbReference type="Gene3D" id="2.50.20.10">
    <property type="entry name" value="Lipoprotein localisation LolA/LolB/LppX"/>
    <property type="match status" value="1"/>
</dbReference>
<keyword evidence="11" id="KW-0449">Lipoprotein</keyword>
<dbReference type="InterPro" id="IPR004564">
    <property type="entry name" value="OM_lipoprot_carrier_LolA-like"/>
</dbReference>
<comment type="function">
    <text evidence="10">Participates in the translocation of lipoproteins from the inner membrane to the outer membrane. Only forms a complex with a lipoprotein if the residue after the N-terminal Cys is not an aspartate (The Asp acts as a targeting signal to indicate that the lipoprotein should stay in the inner membrane).</text>
</comment>
<evidence type="ECO:0000313" key="12">
    <source>
        <dbReference type="Proteomes" id="UP000199527"/>
    </source>
</evidence>
<evidence type="ECO:0000256" key="10">
    <source>
        <dbReference type="HAMAP-Rule" id="MF_00240"/>
    </source>
</evidence>
<keyword evidence="7 10" id="KW-0574">Periplasm</keyword>
<dbReference type="HAMAP" id="MF_00240">
    <property type="entry name" value="LolA"/>
    <property type="match status" value="1"/>
</dbReference>
<accession>A0A1G8NBJ7</accession>
<dbReference type="InterPro" id="IPR018323">
    <property type="entry name" value="OM_lipoprot_carrier_LolA_Pbac"/>
</dbReference>